<evidence type="ECO:0000313" key="2">
    <source>
        <dbReference type="Proteomes" id="UP001187531"/>
    </source>
</evidence>
<dbReference type="AlphaFoldDB" id="A0AA88HNM1"/>
<dbReference type="Proteomes" id="UP001187531">
    <property type="component" value="Unassembled WGS sequence"/>
</dbReference>
<reference evidence="1" key="1">
    <citation type="submission" date="2023-07" db="EMBL/GenBank/DDBJ databases">
        <title>Chromosome-level genome assembly of Artemia franciscana.</title>
        <authorList>
            <person name="Jo E."/>
        </authorList>
    </citation>
    <scope>NUCLEOTIDE SEQUENCE</scope>
    <source>
        <tissue evidence="1">Whole body</tissue>
    </source>
</reference>
<organism evidence="1 2">
    <name type="scientific">Artemia franciscana</name>
    <name type="common">Brine shrimp</name>
    <name type="synonym">Artemia sanfranciscana</name>
    <dbReference type="NCBI Taxonomy" id="6661"/>
    <lineage>
        <taxon>Eukaryota</taxon>
        <taxon>Metazoa</taxon>
        <taxon>Ecdysozoa</taxon>
        <taxon>Arthropoda</taxon>
        <taxon>Crustacea</taxon>
        <taxon>Branchiopoda</taxon>
        <taxon>Anostraca</taxon>
        <taxon>Artemiidae</taxon>
        <taxon>Artemia</taxon>
    </lineage>
</organism>
<keyword evidence="2" id="KW-1185">Reference proteome</keyword>
<evidence type="ECO:0000313" key="1">
    <source>
        <dbReference type="EMBL" id="KAK2708976.1"/>
    </source>
</evidence>
<comment type="caution">
    <text evidence="1">The sequence shown here is derived from an EMBL/GenBank/DDBJ whole genome shotgun (WGS) entry which is preliminary data.</text>
</comment>
<sequence>MDDLIELVLKEYGIFDNFEELPSEKKGRYSNPDLGNLYLTSTDIVDMDNLFALSRSNSDTSTLSSSDPPIDDDAEFLFLINKELETFR</sequence>
<proteinExistence type="predicted"/>
<gene>
    <name evidence="1" type="ORF">QYM36_014564</name>
</gene>
<accession>A0AA88HNM1</accession>
<name>A0AA88HNM1_ARTSF</name>
<dbReference type="EMBL" id="JAVRJZ010000018">
    <property type="protein sequence ID" value="KAK2708976.1"/>
    <property type="molecule type" value="Genomic_DNA"/>
</dbReference>
<protein>
    <submittedName>
        <fullName evidence="1">Uncharacterized protein</fullName>
    </submittedName>
</protein>